<dbReference type="Pfam" id="PF03109">
    <property type="entry name" value="ABC1"/>
    <property type="match status" value="1"/>
</dbReference>
<dbReference type="Proteomes" id="UP001412067">
    <property type="component" value="Unassembled WGS sequence"/>
</dbReference>
<comment type="caution">
    <text evidence="2">The sequence shown here is derived from an EMBL/GenBank/DDBJ whole genome shotgun (WGS) entry which is preliminary data.</text>
</comment>
<keyword evidence="3" id="KW-1185">Reference proteome</keyword>
<dbReference type="SUPFAM" id="SSF56112">
    <property type="entry name" value="Protein kinase-like (PK-like)"/>
    <property type="match status" value="1"/>
</dbReference>
<proteinExistence type="predicted"/>
<sequence length="113" mass="12602">MERIRNFFHTNNRKAPVLVPRVINGLVTRKVLVMEFINGIPIMNLGHEIAQRGIDPGGKLATSVKLRILENLTLAYGQMILKSGFFHADPHPGNILICKNSEASVLLCSSRIR</sequence>
<reference evidence="2 3" key="1">
    <citation type="journal article" date="2022" name="Nat. Plants">
        <title>Genomes of leafy and leafless Platanthera orchids illuminate the evolution of mycoheterotrophy.</title>
        <authorList>
            <person name="Li M.H."/>
            <person name="Liu K.W."/>
            <person name="Li Z."/>
            <person name="Lu H.C."/>
            <person name="Ye Q.L."/>
            <person name="Zhang D."/>
            <person name="Wang J.Y."/>
            <person name="Li Y.F."/>
            <person name="Zhong Z.M."/>
            <person name="Liu X."/>
            <person name="Yu X."/>
            <person name="Liu D.K."/>
            <person name="Tu X.D."/>
            <person name="Liu B."/>
            <person name="Hao Y."/>
            <person name="Liao X.Y."/>
            <person name="Jiang Y.T."/>
            <person name="Sun W.H."/>
            <person name="Chen J."/>
            <person name="Chen Y.Q."/>
            <person name="Ai Y."/>
            <person name="Zhai J.W."/>
            <person name="Wu S.S."/>
            <person name="Zhou Z."/>
            <person name="Hsiao Y.Y."/>
            <person name="Wu W.L."/>
            <person name="Chen Y.Y."/>
            <person name="Lin Y.F."/>
            <person name="Hsu J.L."/>
            <person name="Li C.Y."/>
            <person name="Wang Z.W."/>
            <person name="Zhao X."/>
            <person name="Zhong W.Y."/>
            <person name="Ma X.K."/>
            <person name="Ma L."/>
            <person name="Huang J."/>
            <person name="Chen G.Z."/>
            <person name="Huang M.Z."/>
            <person name="Huang L."/>
            <person name="Peng D.H."/>
            <person name="Luo Y.B."/>
            <person name="Zou S.Q."/>
            <person name="Chen S.P."/>
            <person name="Lan S."/>
            <person name="Tsai W.C."/>
            <person name="Van de Peer Y."/>
            <person name="Liu Z.J."/>
        </authorList>
    </citation>
    <scope>NUCLEOTIDE SEQUENCE [LARGE SCALE GENOMIC DNA]</scope>
    <source>
        <strain evidence="2">Lor288</strain>
    </source>
</reference>
<evidence type="ECO:0000313" key="3">
    <source>
        <dbReference type="Proteomes" id="UP001412067"/>
    </source>
</evidence>
<dbReference type="InterPro" id="IPR011009">
    <property type="entry name" value="Kinase-like_dom_sf"/>
</dbReference>
<dbReference type="PANTHER" id="PTHR43173:SF12">
    <property type="entry name" value="PROTEIN KINASE SUPERFAMILY PROTEIN"/>
    <property type="match status" value="1"/>
</dbReference>
<accession>A0ABR2LXZ1</accession>
<dbReference type="InterPro" id="IPR004147">
    <property type="entry name" value="ABC1_dom"/>
</dbReference>
<organism evidence="2 3">
    <name type="scientific">Platanthera guangdongensis</name>
    <dbReference type="NCBI Taxonomy" id="2320717"/>
    <lineage>
        <taxon>Eukaryota</taxon>
        <taxon>Viridiplantae</taxon>
        <taxon>Streptophyta</taxon>
        <taxon>Embryophyta</taxon>
        <taxon>Tracheophyta</taxon>
        <taxon>Spermatophyta</taxon>
        <taxon>Magnoliopsida</taxon>
        <taxon>Liliopsida</taxon>
        <taxon>Asparagales</taxon>
        <taxon>Orchidaceae</taxon>
        <taxon>Orchidoideae</taxon>
        <taxon>Orchideae</taxon>
        <taxon>Orchidinae</taxon>
        <taxon>Platanthera</taxon>
    </lineage>
</organism>
<evidence type="ECO:0000259" key="1">
    <source>
        <dbReference type="Pfam" id="PF03109"/>
    </source>
</evidence>
<name>A0ABR2LXZ1_9ASPA</name>
<dbReference type="PANTHER" id="PTHR43173">
    <property type="entry name" value="ABC1 FAMILY PROTEIN"/>
    <property type="match status" value="1"/>
</dbReference>
<evidence type="ECO:0000313" key="2">
    <source>
        <dbReference type="EMBL" id="KAK8953739.1"/>
    </source>
</evidence>
<gene>
    <name evidence="2" type="ORF">KSP40_PGU004689</name>
</gene>
<dbReference type="InterPro" id="IPR051130">
    <property type="entry name" value="Mito_struct-func_regulator"/>
</dbReference>
<dbReference type="EMBL" id="JBBWWR010000014">
    <property type="protein sequence ID" value="KAK8953739.1"/>
    <property type="molecule type" value="Genomic_DNA"/>
</dbReference>
<protein>
    <recommendedName>
        <fullName evidence="1">ABC1 atypical kinase-like domain-containing protein</fullName>
    </recommendedName>
</protein>
<feature type="domain" description="ABC1 atypical kinase-like" evidence="1">
    <location>
        <begin position="6"/>
        <end position="103"/>
    </location>
</feature>